<comment type="caution">
    <text evidence="7">The sequence shown here is derived from an EMBL/GenBank/DDBJ whole genome shotgun (WGS) entry which is preliminary data.</text>
</comment>
<evidence type="ECO:0000256" key="1">
    <source>
        <dbReference type="ARBA" id="ARBA00004496"/>
    </source>
</evidence>
<sequence length="124" mass="14598">MEDKNKARYEGVQFSVYDILEKQFSQARKGYDSDEVNDFLDKIIEDYQVYNQKIDALAQKIDQLQTKKEELESQNHDSNYSDGLETPASTNFDILKRLSKLESQVYQLQQQQSQENHSFSDNPY</sequence>
<feature type="coiled-coil region" evidence="6">
    <location>
        <begin position="40"/>
        <end position="81"/>
    </location>
</feature>
<evidence type="ECO:0000313" key="7">
    <source>
        <dbReference type="EMBL" id="KRN03732.1"/>
    </source>
</evidence>
<protein>
    <recommendedName>
        <fullName evidence="9">DivIVA domain-containing protein</fullName>
    </recommendedName>
</protein>
<reference evidence="7 8" key="1">
    <citation type="journal article" date="2015" name="Genome Announc.">
        <title>Expanding the biotechnology potential of lactobacilli through comparative genomics of 213 strains and associated genera.</title>
        <authorList>
            <person name="Sun Z."/>
            <person name="Harris H.M."/>
            <person name="McCann A."/>
            <person name="Guo C."/>
            <person name="Argimon S."/>
            <person name="Zhang W."/>
            <person name="Yang X."/>
            <person name="Jeffery I.B."/>
            <person name="Cooney J.C."/>
            <person name="Kagawa T.F."/>
            <person name="Liu W."/>
            <person name="Song Y."/>
            <person name="Salvetti E."/>
            <person name="Wrobel A."/>
            <person name="Rasinkangas P."/>
            <person name="Parkhill J."/>
            <person name="Rea M.C."/>
            <person name="O'Sullivan O."/>
            <person name="Ritari J."/>
            <person name="Douillard F.P."/>
            <person name="Paul Ross R."/>
            <person name="Yang R."/>
            <person name="Briner A.E."/>
            <person name="Felis G.E."/>
            <person name="de Vos W.M."/>
            <person name="Barrangou R."/>
            <person name="Klaenhammer T.R."/>
            <person name="Caufield P.W."/>
            <person name="Cui Y."/>
            <person name="Zhang H."/>
            <person name="O'Toole P.W."/>
        </authorList>
    </citation>
    <scope>NUCLEOTIDE SEQUENCE [LARGE SCALE GENOMIC DNA]</scope>
    <source>
        <strain evidence="7 8">DSM 23037</strain>
    </source>
</reference>
<dbReference type="Pfam" id="PF05103">
    <property type="entry name" value="DivIVA"/>
    <property type="match status" value="1"/>
</dbReference>
<dbReference type="AlphaFoldDB" id="A0A0R2DUI7"/>
<dbReference type="PANTHER" id="PTHR35794">
    <property type="entry name" value="CELL DIVISION PROTEIN DIVIVA"/>
    <property type="match status" value="1"/>
</dbReference>
<dbReference type="EMBL" id="AYZL01000020">
    <property type="protein sequence ID" value="KRN03732.1"/>
    <property type="molecule type" value="Genomic_DNA"/>
</dbReference>
<keyword evidence="5" id="KW-0131">Cell cycle</keyword>
<evidence type="ECO:0000313" key="8">
    <source>
        <dbReference type="Proteomes" id="UP000051378"/>
    </source>
</evidence>
<gene>
    <name evidence="7" type="ORF">FC86_GL000843</name>
</gene>
<dbReference type="PATRIC" id="fig|1423744.4.peg.867"/>
<evidence type="ECO:0000256" key="6">
    <source>
        <dbReference type="SAM" id="Coils"/>
    </source>
</evidence>
<dbReference type="RefSeq" id="WP_056975047.1">
    <property type="nucleotide sequence ID" value="NZ_AYZL01000020.1"/>
</dbReference>
<dbReference type="NCBIfam" id="TIGR03544">
    <property type="entry name" value="DivI1A_domain"/>
    <property type="match status" value="1"/>
</dbReference>
<keyword evidence="8" id="KW-1185">Reference proteome</keyword>
<keyword evidence="3" id="KW-0132">Cell division</keyword>
<dbReference type="Gene3D" id="6.10.250.660">
    <property type="match status" value="1"/>
</dbReference>
<dbReference type="NCBIfam" id="NF010725">
    <property type="entry name" value="PRK14127.1"/>
    <property type="match status" value="1"/>
</dbReference>
<dbReference type="GO" id="GO:0005737">
    <property type="term" value="C:cytoplasm"/>
    <property type="evidence" value="ECO:0007669"/>
    <property type="project" value="UniProtKB-SubCell"/>
</dbReference>
<proteinExistence type="predicted"/>
<keyword evidence="4 6" id="KW-0175">Coiled coil</keyword>
<dbReference type="InterPro" id="IPR007793">
    <property type="entry name" value="DivIVA_fam"/>
</dbReference>
<name>A0A0R2DUI7_9LACO</name>
<dbReference type="OrthoDB" id="389699at2"/>
<keyword evidence="2" id="KW-0963">Cytoplasm</keyword>
<dbReference type="GO" id="GO:0051301">
    <property type="term" value="P:cell division"/>
    <property type="evidence" value="ECO:0007669"/>
    <property type="project" value="UniProtKB-KW"/>
</dbReference>
<organism evidence="7 8">
    <name type="scientific">Holzapfeliella floricola DSM 23037 = JCM 16512</name>
    <dbReference type="NCBI Taxonomy" id="1423744"/>
    <lineage>
        <taxon>Bacteria</taxon>
        <taxon>Bacillati</taxon>
        <taxon>Bacillota</taxon>
        <taxon>Bacilli</taxon>
        <taxon>Lactobacillales</taxon>
        <taxon>Lactobacillaceae</taxon>
        <taxon>Holzapfeliella</taxon>
    </lineage>
</organism>
<dbReference type="Proteomes" id="UP000051378">
    <property type="component" value="Unassembled WGS sequence"/>
</dbReference>
<evidence type="ECO:0000256" key="5">
    <source>
        <dbReference type="ARBA" id="ARBA00023306"/>
    </source>
</evidence>
<comment type="subcellular location">
    <subcellularLocation>
        <location evidence="1">Cytoplasm</location>
    </subcellularLocation>
</comment>
<dbReference type="InterPro" id="IPR019933">
    <property type="entry name" value="DivIVA_domain"/>
</dbReference>
<dbReference type="PANTHER" id="PTHR35794:SF1">
    <property type="entry name" value="CELL CYCLE PROTEIN GPSB"/>
    <property type="match status" value="1"/>
</dbReference>
<evidence type="ECO:0008006" key="9">
    <source>
        <dbReference type="Google" id="ProtNLM"/>
    </source>
</evidence>
<evidence type="ECO:0000256" key="2">
    <source>
        <dbReference type="ARBA" id="ARBA00022490"/>
    </source>
</evidence>
<accession>A0A0R2DUI7</accession>
<evidence type="ECO:0000256" key="3">
    <source>
        <dbReference type="ARBA" id="ARBA00022618"/>
    </source>
</evidence>
<evidence type="ECO:0000256" key="4">
    <source>
        <dbReference type="ARBA" id="ARBA00023054"/>
    </source>
</evidence>
<dbReference type="STRING" id="1423744.FC86_GL000843"/>